<keyword evidence="1" id="KW-0677">Repeat</keyword>
<dbReference type="InterPro" id="IPR036582">
    <property type="entry name" value="Mao_N_sf"/>
</dbReference>
<name>A0A1S8S5U7_CLOBE</name>
<dbReference type="EMBL" id="MWMH01000003">
    <property type="protein sequence ID" value="OOP73285.1"/>
    <property type="molecule type" value="Genomic_DNA"/>
</dbReference>
<evidence type="ECO:0000256" key="3">
    <source>
        <dbReference type="SAM" id="SignalP"/>
    </source>
</evidence>
<gene>
    <name evidence="6" type="ORF">CBEIBR21_09655</name>
    <name evidence="5" type="ORF">HGI39_21605</name>
</gene>
<dbReference type="Pfam" id="PF19127">
    <property type="entry name" value="Choline_bind_3"/>
    <property type="match status" value="1"/>
</dbReference>
<feature type="domain" description="Copper amine oxidase-like N-terminal" evidence="4">
    <location>
        <begin position="71"/>
        <end position="160"/>
    </location>
</feature>
<sequence length="390" mass="43549">MKKLMIGLLTAVTIVGMSAQAFAADDISRHKSNPANIIDDTVPISNYAPKDVDINKVAICGKNIEIGRNGVLIYKGKIMVPLKFTAESLGFKVEADKDNKTVRLDNGKIKINVYVGTDGFGYTSTDPDTMVLAVMHVLGAETIIDDNTIYVPINLYNSIFNDQKTVGSFFVRDKDGQWIYSANGELAVGWKLINNKWYFMNNNGIMQRGWVQTNGNWYYLLNNGEMAAGTVTPDGYKVDENGKWDGKPAATVVNKPEDADDIISPIERFDTIDEAQKALKFKITVPKELLGKYNIKYINTISRDLFQICYVNKQNDIIFRMGQGTYDISGDYNNYKINNTVNINGINVKVKGDDNLIKVAVWSVNNMSYSISLNDGMKQDDIINIVKSTF</sequence>
<dbReference type="SUPFAM" id="SSF69360">
    <property type="entry name" value="Cell wall binding repeat"/>
    <property type="match status" value="1"/>
</dbReference>
<dbReference type="InterPro" id="IPR012854">
    <property type="entry name" value="Cu_amine_oxidase-like_N"/>
</dbReference>
<reference evidence="5" key="2">
    <citation type="submission" date="2020-04" db="EMBL/GenBank/DDBJ databases">
        <authorList>
            <person name="Brown S."/>
        </authorList>
    </citation>
    <scope>NUCLEOTIDE SEQUENCE</scope>
    <source>
        <strain evidence="5">DJ015</strain>
    </source>
</reference>
<dbReference type="Proteomes" id="UP000190959">
    <property type="component" value="Unassembled WGS sequence"/>
</dbReference>
<feature type="chain" id="PRO_5014274782" evidence="3">
    <location>
        <begin position="24"/>
        <end position="390"/>
    </location>
</feature>
<proteinExistence type="predicted"/>
<evidence type="ECO:0000256" key="2">
    <source>
        <dbReference type="PROSITE-ProRule" id="PRU00591"/>
    </source>
</evidence>
<dbReference type="Gene3D" id="3.30.457.10">
    <property type="entry name" value="Copper amine oxidase-like, N-terminal domain"/>
    <property type="match status" value="1"/>
</dbReference>
<reference evidence="5" key="3">
    <citation type="journal article" date="2022" name="Nat. Biotechnol.">
        <title>Carbon-negative production of acetone and isopropanol by gas fermentation at industrial pilot scale.</title>
        <authorList>
            <person name="Liew F.E."/>
            <person name="Nogle R."/>
            <person name="Abdalla T."/>
            <person name="Rasor B.J."/>
            <person name="Canter C."/>
            <person name="Jensen R.O."/>
            <person name="Wang L."/>
            <person name="Strutz J."/>
            <person name="Chirania P."/>
            <person name="De Tissera S."/>
            <person name="Mueller A.P."/>
            <person name="Ruan Z."/>
            <person name="Gao A."/>
            <person name="Tran L."/>
            <person name="Engle N.L."/>
            <person name="Bromley J.C."/>
            <person name="Daniell J."/>
            <person name="Conrado R."/>
            <person name="Tschaplinski T.J."/>
            <person name="Giannone R.J."/>
            <person name="Hettich R.L."/>
            <person name="Karim A.S."/>
            <person name="Simpson S.D."/>
            <person name="Brown S.D."/>
            <person name="Leang C."/>
            <person name="Jewett M.C."/>
            <person name="Kopke M."/>
        </authorList>
    </citation>
    <scope>NUCLEOTIDE SEQUENCE</scope>
    <source>
        <strain evidence="5">DJ015</strain>
    </source>
</reference>
<dbReference type="Proteomes" id="UP001194098">
    <property type="component" value="Unassembled WGS sequence"/>
</dbReference>
<feature type="repeat" description="Cell wall-binding" evidence="2">
    <location>
        <begin position="187"/>
        <end position="206"/>
    </location>
</feature>
<dbReference type="EMBL" id="JABAGV010000082">
    <property type="protein sequence ID" value="MBC2477250.1"/>
    <property type="molecule type" value="Genomic_DNA"/>
</dbReference>
<evidence type="ECO:0000313" key="5">
    <source>
        <dbReference type="EMBL" id="MBC2477250.1"/>
    </source>
</evidence>
<evidence type="ECO:0000313" key="7">
    <source>
        <dbReference type="Proteomes" id="UP000190959"/>
    </source>
</evidence>
<evidence type="ECO:0000313" key="6">
    <source>
        <dbReference type="EMBL" id="OOP73285.1"/>
    </source>
</evidence>
<dbReference type="PROSITE" id="PS51170">
    <property type="entry name" value="CW"/>
    <property type="match status" value="2"/>
</dbReference>
<dbReference type="AlphaFoldDB" id="A0A1S8S5U7"/>
<dbReference type="Pfam" id="PF07833">
    <property type="entry name" value="Cu_amine_oxidN1"/>
    <property type="match status" value="1"/>
</dbReference>
<accession>A0A1S8S5U7</accession>
<keyword evidence="3" id="KW-0732">Signal</keyword>
<protein>
    <submittedName>
        <fullName evidence="6">Cell wall-binding protein</fullName>
    </submittedName>
</protein>
<dbReference type="RefSeq" id="WP_077843351.1">
    <property type="nucleotide sequence ID" value="NZ_JABAGV010000082.1"/>
</dbReference>
<evidence type="ECO:0000259" key="4">
    <source>
        <dbReference type="Pfam" id="PF07833"/>
    </source>
</evidence>
<organism evidence="6 7">
    <name type="scientific">Clostridium beijerinckii</name>
    <name type="common">Clostridium MP</name>
    <dbReference type="NCBI Taxonomy" id="1520"/>
    <lineage>
        <taxon>Bacteria</taxon>
        <taxon>Bacillati</taxon>
        <taxon>Bacillota</taxon>
        <taxon>Clostridia</taxon>
        <taxon>Eubacteriales</taxon>
        <taxon>Clostridiaceae</taxon>
        <taxon>Clostridium</taxon>
    </lineage>
</organism>
<dbReference type="Gene3D" id="2.10.270.20">
    <property type="match status" value="1"/>
</dbReference>
<dbReference type="InterPro" id="IPR018337">
    <property type="entry name" value="Cell_wall/Cho-bd_repeat"/>
</dbReference>
<feature type="signal peptide" evidence="3">
    <location>
        <begin position="1"/>
        <end position="23"/>
    </location>
</feature>
<comment type="caution">
    <text evidence="6">The sequence shown here is derived from an EMBL/GenBank/DDBJ whole genome shotgun (WGS) entry which is preliminary data.</text>
</comment>
<reference evidence="6 7" key="1">
    <citation type="submission" date="2017-02" db="EMBL/GenBank/DDBJ databases">
        <title>Genome sequence of Clostridium beijerinckii Br21.</title>
        <authorList>
            <person name="Fonseca B.C."/>
            <person name="Guazzaroni M.E."/>
            <person name="Riano-Pachon D.M."/>
            <person name="Reginatto V."/>
        </authorList>
    </citation>
    <scope>NUCLEOTIDE SEQUENCE [LARGE SCALE GENOMIC DNA]</scope>
    <source>
        <strain evidence="6 7">Br21</strain>
    </source>
</reference>
<feature type="repeat" description="Cell wall-binding" evidence="2">
    <location>
        <begin position="207"/>
        <end position="226"/>
    </location>
</feature>
<evidence type="ECO:0000256" key="1">
    <source>
        <dbReference type="ARBA" id="ARBA00022737"/>
    </source>
</evidence>